<accession>A0A852T0Z6</accession>
<protein>
    <recommendedName>
        <fullName evidence="3">Glutaminase</fullName>
    </recommendedName>
</protein>
<dbReference type="AlphaFoldDB" id="A0A852T0Z6"/>
<keyword evidence="2" id="KW-1185">Reference proteome</keyword>
<proteinExistence type="predicted"/>
<gene>
    <name evidence="1" type="ORF">BJ963_002737</name>
</gene>
<dbReference type="RefSeq" id="WP_179457217.1">
    <property type="nucleotide sequence ID" value="NZ_BAAAPX010000001.1"/>
</dbReference>
<sequence length="181" mass="19484">MGSERDGTEDDRAVERIRAAVAGAVATLTAVGARDEALAEYVPAHRRFLIRREPVLRGIGRVWRLGVFLLDADGTLRATGTLVRATPPGRPQYQSASAEERRSLRAAAARGRFRDGETVNFDAPVIPLDASALRAATGPLFLRDGQPWVRWSPAAGDAGARGFEAYLAERVDLLAHPTEGA</sequence>
<organism evidence="1 2">
    <name type="scientific">Leifsonia soli</name>
    <dbReference type="NCBI Taxonomy" id="582665"/>
    <lineage>
        <taxon>Bacteria</taxon>
        <taxon>Bacillati</taxon>
        <taxon>Actinomycetota</taxon>
        <taxon>Actinomycetes</taxon>
        <taxon>Micrococcales</taxon>
        <taxon>Microbacteriaceae</taxon>
        <taxon>Leifsonia</taxon>
    </lineage>
</organism>
<comment type="caution">
    <text evidence="1">The sequence shown here is derived from an EMBL/GenBank/DDBJ whole genome shotgun (WGS) entry which is preliminary data.</text>
</comment>
<evidence type="ECO:0008006" key="3">
    <source>
        <dbReference type="Google" id="ProtNLM"/>
    </source>
</evidence>
<reference evidence="1 2" key="1">
    <citation type="submission" date="2020-07" db="EMBL/GenBank/DDBJ databases">
        <title>Sequencing the genomes of 1000 actinobacteria strains.</title>
        <authorList>
            <person name="Klenk H.-P."/>
        </authorList>
    </citation>
    <scope>NUCLEOTIDE SEQUENCE [LARGE SCALE GENOMIC DNA]</scope>
    <source>
        <strain evidence="1 2">DSM 23871</strain>
    </source>
</reference>
<name>A0A852T0Z6_9MICO</name>
<dbReference type="EMBL" id="JACCBJ010000001">
    <property type="protein sequence ID" value="NYD75218.1"/>
    <property type="molecule type" value="Genomic_DNA"/>
</dbReference>
<dbReference type="Proteomes" id="UP000589620">
    <property type="component" value="Unassembled WGS sequence"/>
</dbReference>
<evidence type="ECO:0000313" key="1">
    <source>
        <dbReference type="EMBL" id="NYD75218.1"/>
    </source>
</evidence>
<evidence type="ECO:0000313" key="2">
    <source>
        <dbReference type="Proteomes" id="UP000589620"/>
    </source>
</evidence>